<feature type="region of interest" description="Disordered" evidence="1">
    <location>
        <begin position="461"/>
        <end position="503"/>
    </location>
</feature>
<evidence type="ECO:0000313" key="3">
    <source>
        <dbReference type="EMBL" id="MDR6841718.1"/>
    </source>
</evidence>
<evidence type="ECO:0000256" key="1">
    <source>
        <dbReference type="SAM" id="MobiDB-lite"/>
    </source>
</evidence>
<evidence type="ECO:0008006" key="5">
    <source>
        <dbReference type="Google" id="ProtNLM"/>
    </source>
</evidence>
<protein>
    <recommendedName>
        <fullName evidence="5">DUF4175 domain-containing protein</fullName>
    </recommendedName>
</protein>
<feature type="transmembrane region" description="Helical" evidence="2">
    <location>
        <begin position="20"/>
        <end position="38"/>
    </location>
</feature>
<feature type="transmembrane region" description="Helical" evidence="2">
    <location>
        <begin position="44"/>
        <end position="63"/>
    </location>
</feature>
<dbReference type="Proteomes" id="UP001254759">
    <property type="component" value="Unassembled WGS sequence"/>
</dbReference>
<keyword evidence="4" id="KW-1185">Reference proteome</keyword>
<sequence length="723" mass="79484">MSTNALLSRLSQPARTRSVVDDLLIWSPLPLVVVAVVWRWQGAIAATLVTLAGLLALAAFAWWRARRFDRQWLIRQLDARRVDMEDSADLLFAEDAGLNPLQQLQRARLRQRLAAGAAPDLRPAWSSSRIAASWIAGALAVAVLVFWPARQSTTALAPSTENLPVVAGVPRLVAQRLRIVPPAYTGLAARDDASLDAKAPQGSRLRWTLRFEPQAAAADLVFHDGTRIALVRDGDDWSIDRNLDKSVLYRVVPRGAETQPAPPLHRLDALADAPPQIKVLAPERSLSLVTPGQRSWPLTFEASDDYGVAANAQLRITLAQGEGENITFRERTLDLRGTGDGRLKRFSPQLDLASLGFATGDDLIAQLTISDNRAPQPQKVRSPSLILRWPSDLGAESTGLEGMVKKVMPAYFRSQRQIIIDAEALLKEKRKLDAERFVARSDSIGVDQRILRLRYGQFLGEEAEGGAKPPPTNDAETHDAEHAETQAEAASHDDHDHAAASEEAKPAFGADANVLEEFGHTHDHAEAATLLDPETRATLKQALDQMWQSELHLRQGHPQQALPYAYKALGFIKQVQQATRIFLARVGPELPPIDETRRLSGDRAGLARRELALTSKSAYTDAAPDDAWRLLAESPDTAKAAELPLDALERWLHANEALVPDPLAFVSAIDAVRRDPSCLECRRNLRGLLWMVLPRPPANVSRRGDPGAEGRHYLEALRQEAGP</sequence>
<keyword evidence="2" id="KW-0812">Transmembrane</keyword>
<dbReference type="RefSeq" id="WP_310092762.1">
    <property type="nucleotide sequence ID" value="NZ_JAVDTT010000002.1"/>
</dbReference>
<feature type="compositionally biased region" description="Basic and acidic residues" evidence="1">
    <location>
        <begin position="475"/>
        <end position="503"/>
    </location>
</feature>
<evidence type="ECO:0000256" key="2">
    <source>
        <dbReference type="SAM" id="Phobius"/>
    </source>
</evidence>
<comment type="caution">
    <text evidence="3">The sequence shown here is derived from an EMBL/GenBank/DDBJ whole genome shotgun (WGS) entry which is preliminary data.</text>
</comment>
<reference evidence="3 4" key="1">
    <citation type="submission" date="2023-07" db="EMBL/GenBank/DDBJ databases">
        <title>Sorghum-associated microbial communities from plants grown in Nebraska, USA.</title>
        <authorList>
            <person name="Schachtman D."/>
        </authorList>
    </citation>
    <scope>NUCLEOTIDE SEQUENCE [LARGE SCALE GENOMIC DNA]</scope>
    <source>
        <strain evidence="3 4">BE107</strain>
    </source>
</reference>
<gene>
    <name evidence="3" type="ORF">J2W94_002003</name>
</gene>
<feature type="transmembrane region" description="Helical" evidence="2">
    <location>
        <begin position="130"/>
        <end position="149"/>
    </location>
</feature>
<accession>A0ABU1RSH5</accession>
<proteinExistence type="predicted"/>
<keyword evidence="2" id="KW-1133">Transmembrane helix</keyword>
<keyword evidence="2" id="KW-0472">Membrane</keyword>
<organism evidence="3 4">
    <name type="scientific">Pseudoxanthomonas sacheonensis</name>
    <dbReference type="NCBI Taxonomy" id="443615"/>
    <lineage>
        <taxon>Bacteria</taxon>
        <taxon>Pseudomonadati</taxon>
        <taxon>Pseudomonadota</taxon>
        <taxon>Gammaproteobacteria</taxon>
        <taxon>Lysobacterales</taxon>
        <taxon>Lysobacteraceae</taxon>
        <taxon>Pseudoxanthomonas</taxon>
    </lineage>
</organism>
<name>A0ABU1RSH5_9GAMM</name>
<evidence type="ECO:0000313" key="4">
    <source>
        <dbReference type="Proteomes" id="UP001254759"/>
    </source>
</evidence>
<dbReference type="EMBL" id="JAVDTT010000002">
    <property type="protein sequence ID" value="MDR6841718.1"/>
    <property type="molecule type" value="Genomic_DNA"/>
</dbReference>